<sequence length="393" mass="44136">MSWTSQTLDQLGYLSRGRSRHRPRDAVHLYGGPYPFIQTGDVKHAGLYVRDYQQTYSEAGLQQSRLWPAGTLCITIAANIADTAILGIDACFPDSVIGFIPDEKKADARFVKYLFDATIQQRVKQFTQGAAQDNLSQEKLLSIDFSVPNVDEQKRIASILSAYDDLIENNRRRIQLLEQAARLLYKEWFVHLRFPGHEHVKIKDGVPEGWEKKSFSDIATFLNGFAFKPSHLGELGLPIVKIPELRDGPTAKTPRNTGDRVPEKYLLESGDILFSWSGTLLVNTWNHGKALLNQHLFKVTPGVPNLRSLVYLSLNSALAEFQSQTVGSTMKHIRKDALEKVLVFVPSKVLLDEFESVAAPVLEQVSILQKQNSGLAKVRDLLLQRLMNGNLVI</sequence>
<keyword evidence="4" id="KW-0175">Coiled coil</keyword>
<protein>
    <submittedName>
        <fullName evidence="6">Type I restriction-modification system specificity subunit</fullName>
    </submittedName>
</protein>
<dbReference type="InterPro" id="IPR052021">
    <property type="entry name" value="Type-I_RS_S_subunit"/>
</dbReference>
<evidence type="ECO:0000256" key="3">
    <source>
        <dbReference type="ARBA" id="ARBA00023125"/>
    </source>
</evidence>
<dbReference type="AlphaFoldDB" id="A0A060UM33"/>
<dbReference type="CDD" id="cd17254">
    <property type="entry name" value="RMtype1_S_FclI-TRD1-CR1_like"/>
    <property type="match status" value="1"/>
</dbReference>
<feature type="coiled-coil region" evidence="4">
    <location>
        <begin position="160"/>
        <end position="187"/>
    </location>
</feature>
<evidence type="ECO:0000313" key="7">
    <source>
        <dbReference type="EMBL" id="SMH67262.1"/>
    </source>
</evidence>
<dbReference type="GO" id="GO:0009307">
    <property type="term" value="P:DNA restriction-modification system"/>
    <property type="evidence" value="ECO:0007669"/>
    <property type="project" value="UniProtKB-KW"/>
</dbReference>
<organism evidence="6">
    <name type="scientific">Acidithiobacillus ferrivorans</name>
    <dbReference type="NCBI Taxonomy" id="160808"/>
    <lineage>
        <taxon>Bacteria</taxon>
        <taxon>Pseudomonadati</taxon>
        <taxon>Pseudomonadota</taxon>
        <taxon>Acidithiobacillia</taxon>
        <taxon>Acidithiobacillales</taxon>
        <taxon>Acidithiobacillaceae</taxon>
        <taxon>Acidithiobacillus</taxon>
    </lineage>
</organism>
<keyword evidence="2" id="KW-0680">Restriction system</keyword>
<evidence type="ECO:0000313" key="6">
    <source>
        <dbReference type="EMBL" id="CDQ09490.1"/>
    </source>
</evidence>
<dbReference type="Pfam" id="PF01420">
    <property type="entry name" value="Methylase_S"/>
    <property type="match status" value="2"/>
</dbReference>
<keyword evidence="8" id="KW-1185">Reference proteome</keyword>
<feature type="domain" description="Type I restriction modification DNA specificity" evidence="5">
    <location>
        <begin position="207"/>
        <end position="347"/>
    </location>
</feature>
<dbReference type="PANTHER" id="PTHR30408">
    <property type="entry name" value="TYPE-1 RESTRICTION ENZYME ECOKI SPECIFICITY PROTEIN"/>
    <property type="match status" value="1"/>
</dbReference>
<dbReference type="PANTHER" id="PTHR30408:SF13">
    <property type="entry name" value="TYPE I RESTRICTION ENZYME HINDI SPECIFICITY SUBUNIT"/>
    <property type="match status" value="1"/>
</dbReference>
<dbReference type="Gene3D" id="1.10.287.1120">
    <property type="entry name" value="Bipartite methylase S protein"/>
    <property type="match status" value="1"/>
</dbReference>
<dbReference type="Proteomes" id="UP000193925">
    <property type="component" value="Chromosome AFERRI"/>
</dbReference>
<comment type="similarity">
    <text evidence="1">Belongs to the type-I restriction system S methylase family.</text>
</comment>
<dbReference type="CDD" id="cd17282">
    <property type="entry name" value="RMtype1_S_Eco16444ORF1681_TRD1-CR1_like"/>
    <property type="match status" value="1"/>
</dbReference>
<evidence type="ECO:0000256" key="4">
    <source>
        <dbReference type="SAM" id="Coils"/>
    </source>
</evidence>
<dbReference type="RefSeq" id="WP_035191835.1">
    <property type="nucleotide sequence ID" value="NZ_CCCS020000023.1"/>
</dbReference>
<evidence type="ECO:0000259" key="5">
    <source>
        <dbReference type="Pfam" id="PF01420"/>
    </source>
</evidence>
<dbReference type="Gene3D" id="3.90.220.20">
    <property type="entry name" value="DNA methylase specificity domains"/>
    <property type="match status" value="2"/>
</dbReference>
<name>A0A060UM33_9PROT</name>
<keyword evidence="3" id="KW-0238">DNA-binding</keyword>
<evidence type="ECO:0000313" key="8">
    <source>
        <dbReference type="Proteomes" id="UP000193925"/>
    </source>
</evidence>
<dbReference type="EMBL" id="LT841305">
    <property type="protein sequence ID" value="SMH67262.1"/>
    <property type="molecule type" value="Genomic_DNA"/>
</dbReference>
<gene>
    <name evidence="6" type="primary">hsdS</name>
    <name evidence="6" type="ORF">AFERRI_30136</name>
    <name evidence="7" type="ORF">AFERRI_50463</name>
</gene>
<dbReference type="GO" id="GO:0003677">
    <property type="term" value="F:DNA binding"/>
    <property type="evidence" value="ECO:0007669"/>
    <property type="project" value="UniProtKB-KW"/>
</dbReference>
<evidence type="ECO:0000256" key="1">
    <source>
        <dbReference type="ARBA" id="ARBA00010923"/>
    </source>
</evidence>
<proteinExistence type="inferred from homology"/>
<dbReference type="SUPFAM" id="SSF116734">
    <property type="entry name" value="DNA methylase specificity domain"/>
    <property type="match status" value="2"/>
</dbReference>
<reference evidence="7 8" key="3">
    <citation type="submission" date="2017-03" db="EMBL/GenBank/DDBJ databases">
        <authorList>
            <person name="Regsiter A."/>
            <person name="William W."/>
        </authorList>
    </citation>
    <scope>NUCLEOTIDE SEQUENCE [LARGE SCALE GENOMIC DNA]</scope>
    <source>
        <strain evidence="7">PRJEB5721</strain>
    </source>
</reference>
<dbReference type="InterPro" id="IPR044946">
    <property type="entry name" value="Restrct_endonuc_typeI_TRD_sf"/>
</dbReference>
<accession>A0A060UM33</accession>
<feature type="domain" description="Type I restriction modification DNA specificity" evidence="5">
    <location>
        <begin position="19"/>
        <end position="179"/>
    </location>
</feature>
<reference evidence="6" key="1">
    <citation type="submission" date="2014-03" db="EMBL/GenBank/DDBJ databases">
        <authorList>
            <person name="Genoscope - CEA"/>
        </authorList>
    </citation>
    <scope>NUCLEOTIDE SEQUENCE [LARGE SCALE GENOMIC DNA]</scope>
    <source>
        <strain evidence="6">CF27</strain>
    </source>
</reference>
<dbReference type="InterPro" id="IPR000055">
    <property type="entry name" value="Restrct_endonuc_typeI_TRD"/>
</dbReference>
<reference evidence="6" key="2">
    <citation type="submission" date="2014-07" db="EMBL/GenBank/DDBJ databases">
        <title>Initial genome analysis of the psychrotolerant acidophile Acidithiobacillus ferrivorans CF27: insights into iron and sulfur oxidation pathways and into biofilm formation.</title>
        <authorList>
            <person name="Talla E."/>
            <person name="Hedrich S."/>
            <person name="Mangenot S."/>
            <person name="Ji B."/>
            <person name="Johnson D.B."/>
            <person name="Barbe V."/>
            <person name="Bonnefoy V."/>
        </authorList>
    </citation>
    <scope>NUCLEOTIDE SEQUENCE [LARGE SCALE GENOMIC DNA]</scope>
    <source>
        <strain evidence="6">CF27</strain>
    </source>
</reference>
<evidence type="ECO:0000256" key="2">
    <source>
        <dbReference type="ARBA" id="ARBA00022747"/>
    </source>
</evidence>
<dbReference type="EMBL" id="CCCS020000023">
    <property type="protein sequence ID" value="CDQ09490.1"/>
    <property type="molecule type" value="Genomic_DNA"/>
</dbReference>